<evidence type="ECO:0000256" key="1">
    <source>
        <dbReference type="SAM" id="MobiDB-lite"/>
    </source>
</evidence>
<dbReference type="EMBL" id="AP018448">
    <property type="protein sequence ID" value="BBC29108.1"/>
    <property type="molecule type" value="Genomic_DNA"/>
</dbReference>
<protein>
    <submittedName>
        <fullName evidence="2">Uncharacterized protein</fullName>
    </submittedName>
</protein>
<organism evidence="2 3">
    <name type="scientific">Streptomyces graminofaciens</name>
    <dbReference type="NCBI Taxonomy" id="68212"/>
    <lineage>
        <taxon>Bacteria</taxon>
        <taxon>Bacillati</taxon>
        <taxon>Actinomycetota</taxon>
        <taxon>Actinomycetes</taxon>
        <taxon>Kitasatosporales</taxon>
        <taxon>Streptomycetaceae</taxon>
        <taxon>Streptomyces</taxon>
    </lineage>
</organism>
<name>A0ABN5V750_9ACTN</name>
<sequence length="61" mass="6491">MADVRAARHGPHLALHTGWGAHYYGNTPAVAPTLMIRGRRSGTHVNGPPGVRAHSIEPYGP</sequence>
<dbReference type="Proteomes" id="UP001321542">
    <property type="component" value="Chromosome"/>
</dbReference>
<keyword evidence="3" id="KW-1185">Reference proteome</keyword>
<proteinExistence type="predicted"/>
<feature type="region of interest" description="Disordered" evidence="1">
    <location>
        <begin position="40"/>
        <end position="61"/>
    </location>
</feature>
<gene>
    <name evidence="2" type="ORF">SGFS_003990</name>
</gene>
<evidence type="ECO:0000313" key="3">
    <source>
        <dbReference type="Proteomes" id="UP001321542"/>
    </source>
</evidence>
<accession>A0ABN5V750</accession>
<evidence type="ECO:0000313" key="2">
    <source>
        <dbReference type="EMBL" id="BBC29108.1"/>
    </source>
</evidence>
<reference evidence="2 3" key="1">
    <citation type="journal article" date="2010" name="ChemBioChem">
        <title>Cloning and characterization of the biosynthetic gene cluster of 16-membered macrolide antibiotic FD-891: involvement of a dual functional cytochrome P450 monooxygenase catalyzing epoxidation and hydroxylation.</title>
        <authorList>
            <person name="Kudo F."/>
            <person name="Motegi A."/>
            <person name="Mizoue K."/>
            <person name="Eguchi T."/>
        </authorList>
    </citation>
    <scope>NUCLEOTIDE SEQUENCE [LARGE SCALE GENOMIC DNA]</scope>
    <source>
        <strain evidence="2 3">A-8890</strain>
    </source>
</reference>
<reference evidence="2 3" key="2">
    <citation type="journal article" date="2023" name="ChemBioChem">
        <title>Acyltransferase Domain Exchange between Two Independent Type I Polyketide Synthases in the Same Producer Strain of Macrolide Antibiotics.</title>
        <authorList>
            <person name="Kudo F."/>
            <person name="Kishikawa K."/>
            <person name="Tsuboi K."/>
            <person name="Kido T."/>
            <person name="Usui T."/>
            <person name="Hashimoto J."/>
            <person name="Shin-Ya K."/>
            <person name="Miyanaga A."/>
            <person name="Eguchi T."/>
        </authorList>
    </citation>
    <scope>NUCLEOTIDE SEQUENCE [LARGE SCALE GENOMIC DNA]</scope>
    <source>
        <strain evidence="2 3">A-8890</strain>
    </source>
</reference>